<dbReference type="RefSeq" id="XP_051282932.1">
    <property type="nucleotide sequence ID" value="XM_051426972.1"/>
</dbReference>
<dbReference type="SUPFAM" id="SSF48726">
    <property type="entry name" value="Immunoglobulin"/>
    <property type="match status" value="1"/>
</dbReference>
<keyword evidence="1" id="KW-0472">Membrane</keyword>
<dbReference type="AlphaFoldDB" id="A0A8P4G3D2"/>
<dbReference type="RefSeq" id="XP_051282931.1">
    <property type="nucleotide sequence ID" value="XM_051426971.1"/>
</dbReference>
<evidence type="ECO:0000313" key="3">
    <source>
        <dbReference type="Ensembl" id="ENSDLAP00005070938.1"/>
    </source>
</evidence>
<dbReference type="RefSeq" id="XP_051282962.1">
    <property type="nucleotide sequence ID" value="XM_051427002.1"/>
</dbReference>
<dbReference type="RefSeq" id="XP_051282950.1">
    <property type="nucleotide sequence ID" value="XM_051426990.1"/>
</dbReference>
<feature type="domain" description="Immunoglobulin" evidence="2">
    <location>
        <begin position="58"/>
        <end position="156"/>
    </location>
</feature>
<dbReference type="RefSeq" id="XP_051282924.1">
    <property type="nucleotide sequence ID" value="XM_051426964.1"/>
</dbReference>
<dbReference type="RefSeq" id="XP_051282953.1">
    <property type="nucleotide sequence ID" value="XM_051426993.1"/>
</dbReference>
<dbReference type="GeneTree" id="ENSGT00990000204585"/>
<dbReference type="RefSeq" id="XP_051282915.1">
    <property type="nucleotide sequence ID" value="XM_051426955.1"/>
</dbReference>
<dbReference type="RefSeq" id="XP_051282917.1">
    <property type="nucleotide sequence ID" value="XM_051426957.1"/>
</dbReference>
<dbReference type="RefSeq" id="XP_051282952.1">
    <property type="nucleotide sequence ID" value="XM_051426992.1"/>
</dbReference>
<dbReference type="Proteomes" id="UP000694389">
    <property type="component" value="Unassembled WGS sequence"/>
</dbReference>
<dbReference type="InterPro" id="IPR013783">
    <property type="entry name" value="Ig-like_fold"/>
</dbReference>
<dbReference type="RefSeq" id="XP_051282929.1">
    <property type="nucleotide sequence ID" value="XM_051426969.1"/>
</dbReference>
<dbReference type="RefSeq" id="XP_051282937.1">
    <property type="nucleotide sequence ID" value="XM_051426977.1"/>
</dbReference>
<dbReference type="RefSeq" id="XP_051282945.1">
    <property type="nucleotide sequence ID" value="XM_051426985.1"/>
</dbReference>
<feature type="transmembrane region" description="Helical" evidence="1">
    <location>
        <begin position="33"/>
        <end position="52"/>
    </location>
</feature>
<dbReference type="RefSeq" id="XP_051282918.1">
    <property type="nucleotide sequence ID" value="XM_051426958.1"/>
</dbReference>
<dbReference type="RefSeq" id="XP_051282930.1">
    <property type="nucleotide sequence ID" value="XM_051426970.1"/>
</dbReference>
<dbReference type="RefSeq" id="XP_051282963.1">
    <property type="nucleotide sequence ID" value="XM_051427003.1"/>
</dbReference>
<dbReference type="InterPro" id="IPR013106">
    <property type="entry name" value="Ig_V-set"/>
</dbReference>
<dbReference type="RefSeq" id="XP_051282954.1">
    <property type="nucleotide sequence ID" value="XM_051426994.1"/>
</dbReference>
<dbReference type="RefSeq" id="XP_051282919.1">
    <property type="nucleotide sequence ID" value="XM_051426959.1"/>
</dbReference>
<dbReference type="RefSeq" id="XP_051282960.1">
    <property type="nucleotide sequence ID" value="XM_051427000.1"/>
</dbReference>
<dbReference type="RefSeq" id="XP_051282948.1">
    <property type="nucleotide sequence ID" value="XM_051426988.1"/>
</dbReference>
<dbReference type="RefSeq" id="XP_051282935.1">
    <property type="nucleotide sequence ID" value="XM_051426975.1"/>
</dbReference>
<dbReference type="RefSeq" id="XP_051282944.1">
    <property type="nucleotide sequence ID" value="XM_051426984.1"/>
</dbReference>
<dbReference type="InterPro" id="IPR036179">
    <property type="entry name" value="Ig-like_dom_sf"/>
</dbReference>
<dbReference type="RefSeq" id="XP_051282911.1">
    <property type="nucleotide sequence ID" value="XM_051426951.1"/>
</dbReference>
<protein>
    <recommendedName>
        <fullName evidence="2">Immunoglobulin domain-containing protein</fullName>
    </recommendedName>
</protein>
<keyword evidence="4" id="KW-1185">Reference proteome</keyword>
<reference evidence="3" key="1">
    <citation type="submission" date="2025-08" db="UniProtKB">
        <authorList>
            <consortium name="Ensembl"/>
        </authorList>
    </citation>
    <scope>IDENTIFICATION</scope>
</reference>
<dbReference type="RefSeq" id="XP_051282910.1">
    <property type="nucleotide sequence ID" value="XM_051426950.1"/>
</dbReference>
<dbReference type="RefSeq" id="XP_051282938.1">
    <property type="nucleotide sequence ID" value="XM_051426978.1"/>
</dbReference>
<dbReference type="RefSeq" id="XP_051282913.1">
    <property type="nucleotide sequence ID" value="XM_051426953.1"/>
</dbReference>
<reference evidence="3" key="2">
    <citation type="submission" date="2025-09" db="UniProtKB">
        <authorList>
            <consortium name="Ensembl"/>
        </authorList>
    </citation>
    <scope>IDENTIFICATION</scope>
</reference>
<sequence length="277" mass="31308">MKPAVCGSSQSPSETGSELSTSLAVKEDAVSDWFLYWIMDLIWVILLVFLVCTEAGNLTEVRVELGHNATLNCSLEPPNIYWYMEVHSQCRALIIRTFTKNKTNSNSIYTTFISKYIAEVNRLTIVNATAEDCRLYFCARKQNNSFIFEDTFHLVSDVPAVTPPTNSCAGNHQQLQQNRPIWQSELILYGSFALNIALLVFIFIGLVFTSHLMKKKKNCNVQLNDPSPLSPENPERLEAAQYEEIQLPTYRARPPAAPSSECIYYKAQLPQSTLPQL</sequence>
<dbReference type="RefSeq" id="XP_051282947.1">
    <property type="nucleotide sequence ID" value="XM_051426987.1"/>
</dbReference>
<accession>A0A8P4G3D2</accession>
<dbReference type="OrthoDB" id="8939957at2759"/>
<dbReference type="RefSeq" id="XP_051282943.1">
    <property type="nucleotide sequence ID" value="XM_051426983.1"/>
</dbReference>
<feature type="transmembrane region" description="Helical" evidence="1">
    <location>
        <begin position="186"/>
        <end position="208"/>
    </location>
</feature>
<dbReference type="RefSeq" id="XP_051282921.1">
    <property type="nucleotide sequence ID" value="XM_051426961.1"/>
</dbReference>
<dbReference type="SMART" id="SM00409">
    <property type="entry name" value="IG"/>
    <property type="match status" value="1"/>
</dbReference>
<dbReference type="RefSeq" id="XP_051282955.1">
    <property type="nucleotide sequence ID" value="XM_051426995.1"/>
</dbReference>
<dbReference type="RefSeq" id="XP_051282922.1">
    <property type="nucleotide sequence ID" value="XM_051426962.1"/>
</dbReference>
<keyword evidence="1" id="KW-0812">Transmembrane</keyword>
<dbReference type="RefSeq" id="XP_051282926.1">
    <property type="nucleotide sequence ID" value="XM_051426966.1"/>
</dbReference>
<dbReference type="InterPro" id="IPR003599">
    <property type="entry name" value="Ig_sub"/>
</dbReference>
<dbReference type="Ensembl" id="ENSDLAT00005006927.2">
    <property type="protein sequence ID" value="ENSDLAP00005070938.1"/>
    <property type="gene ID" value="ENSDLAG00005003288.2"/>
</dbReference>
<dbReference type="RefSeq" id="XP_051282928.1">
    <property type="nucleotide sequence ID" value="XM_051426968.1"/>
</dbReference>
<dbReference type="Gene3D" id="2.60.40.10">
    <property type="entry name" value="Immunoglobulins"/>
    <property type="match status" value="1"/>
</dbReference>
<dbReference type="RefSeq" id="XP_051282936.1">
    <property type="nucleotide sequence ID" value="XM_051426976.1"/>
</dbReference>
<dbReference type="RefSeq" id="XP_051282927.1">
    <property type="nucleotide sequence ID" value="XM_051426967.1"/>
</dbReference>
<keyword evidence="1" id="KW-1133">Transmembrane helix</keyword>
<dbReference type="RefSeq" id="XP_051282959.1">
    <property type="nucleotide sequence ID" value="XM_051426999.1"/>
</dbReference>
<dbReference type="RefSeq" id="XP_051282925.1">
    <property type="nucleotide sequence ID" value="XM_051426965.1"/>
</dbReference>
<name>A0A8P4G3D2_DICLA</name>
<dbReference type="RefSeq" id="XP_051282916.1">
    <property type="nucleotide sequence ID" value="XM_051426956.1"/>
</dbReference>
<dbReference type="RefSeq" id="XP_051282939.1">
    <property type="nucleotide sequence ID" value="XM_051426979.1"/>
</dbReference>
<gene>
    <name evidence="3" type="primary">LOC127378332</name>
</gene>
<dbReference type="RefSeq" id="XP_051282958.1">
    <property type="nucleotide sequence ID" value="XM_051426998.1"/>
</dbReference>
<dbReference type="RefSeq" id="XP_051282941.1">
    <property type="nucleotide sequence ID" value="XM_051426981.1"/>
</dbReference>
<organism evidence="3 4">
    <name type="scientific">Dicentrarchus labrax</name>
    <name type="common">European seabass</name>
    <name type="synonym">Morone labrax</name>
    <dbReference type="NCBI Taxonomy" id="13489"/>
    <lineage>
        <taxon>Eukaryota</taxon>
        <taxon>Metazoa</taxon>
        <taxon>Chordata</taxon>
        <taxon>Craniata</taxon>
        <taxon>Vertebrata</taxon>
        <taxon>Euteleostomi</taxon>
        <taxon>Actinopterygii</taxon>
        <taxon>Neopterygii</taxon>
        <taxon>Teleostei</taxon>
        <taxon>Neoteleostei</taxon>
        <taxon>Acanthomorphata</taxon>
        <taxon>Eupercaria</taxon>
        <taxon>Moronidae</taxon>
        <taxon>Dicentrarchus</taxon>
    </lineage>
</organism>
<dbReference type="RefSeq" id="XP_051282933.1">
    <property type="nucleotide sequence ID" value="XM_051426973.1"/>
</dbReference>
<dbReference type="RefSeq" id="XP_051282956.1">
    <property type="nucleotide sequence ID" value="XM_051426996.1"/>
</dbReference>
<evidence type="ECO:0000259" key="2">
    <source>
        <dbReference type="SMART" id="SM00409"/>
    </source>
</evidence>
<evidence type="ECO:0000313" key="4">
    <source>
        <dbReference type="Proteomes" id="UP000694389"/>
    </source>
</evidence>
<dbReference type="RefSeq" id="XP_051282949.1">
    <property type="nucleotide sequence ID" value="XM_051426989.1"/>
</dbReference>
<evidence type="ECO:0000256" key="1">
    <source>
        <dbReference type="SAM" id="Phobius"/>
    </source>
</evidence>
<dbReference type="GeneID" id="127378332"/>
<dbReference type="RefSeq" id="XP_051282942.1">
    <property type="nucleotide sequence ID" value="XM_051426982.1"/>
</dbReference>
<dbReference type="Pfam" id="PF07686">
    <property type="entry name" value="V-set"/>
    <property type="match status" value="1"/>
</dbReference>
<dbReference type="RefSeq" id="XP_051282961.1">
    <property type="nucleotide sequence ID" value="XM_051427001.1"/>
</dbReference>
<proteinExistence type="predicted"/>
<dbReference type="RefSeq" id="XP_051282951.1">
    <property type="nucleotide sequence ID" value="XM_051426991.1"/>
</dbReference>
<dbReference type="RefSeq" id="XP_051282914.1">
    <property type="nucleotide sequence ID" value="XM_051426954.1"/>
</dbReference>
<dbReference type="RefSeq" id="XP_051282920.1">
    <property type="nucleotide sequence ID" value="XM_051426960.1"/>
</dbReference>